<evidence type="ECO:0000313" key="3">
    <source>
        <dbReference type="Proteomes" id="UP000305398"/>
    </source>
</evidence>
<evidence type="ECO:0000256" key="1">
    <source>
        <dbReference type="SAM" id="SignalP"/>
    </source>
</evidence>
<name>A0A5B7ZVV2_9BACT</name>
<dbReference type="OrthoDB" id="980982at2"/>
<dbReference type="Proteomes" id="UP000305398">
    <property type="component" value="Chromosome"/>
</dbReference>
<keyword evidence="1" id="KW-0732">Signal</keyword>
<accession>A0A5B7ZVV2</accession>
<organism evidence="2 3">
    <name type="scientific">Hymenobacter jejuensis</name>
    <dbReference type="NCBI Taxonomy" id="2502781"/>
    <lineage>
        <taxon>Bacteria</taxon>
        <taxon>Pseudomonadati</taxon>
        <taxon>Bacteroidota</taxon>
        <taxon>Cytophagia</taxon>
        <taxon>Cytophagales</taxon>
        <taxon>Hymenobacteraceae</taxon>
        <taxon>Hymenobacter</taxon>
    </lineage>
</organism>
<dbReference type="KEGG" id="hyj:FHG12_00690"/>
<sequence length="184" mass="20293">MTPIRTLSICALLALASAAVTSCIEPPNYPDEPSIEFKSIQSQRVDKITGTYDTITVSVNFKDGNGDLGLSSDEKNPPYSDRDSQGKVNIFKDNYFFEPQIYNESSKAFEPIALPNPDNNYNSRFPRLAPDNRSAPLKGTLSFGQKFFVGTFPPGATVRFQVSIADRALHVSNKVTTDPIIIPR</sequence>
<dbReference type="EMBL" id="CP040896">
    <property type="protein sequence ID" value="QDA58705.1"/>
    <property type="molecule type" value="Genomic_DNA"/>
</dbReference>
<dbReference type="RefSeq" id="WP_139513608.1">
    <property type="nucleotide sequence ID" value="NZ_CP040896.1"/>
</dbReference>
<proteinExistence type="predicted"/>
<feature type="chain" id="PRO_5023049309" evidence="1">
    <location>
        <begin position="23"/>
        <end position="184"/>
    </location>
</feature>
<reference evidence="2 3" key="1">
    <citation type="submission" date="2019-06" db="EMBL/GenBank/DDBJ databases">
        <authorList>
            <person name="Srinivasan S."/>
        </authorList>
    </citation>
    <scope>NUCLEOTIDE SEQUENCE [LARGE SCALE GENOMIC DNA]</scope>
    <source>
        <strain evidence="2 3">17J68-5</strain>
    </source>
</reference>
<dbReference type="AlphaFoldDB" id="A0A5B7ZVV2"/>
<protein>
    <submittedName>
        <fullName evidence="2">Uncharacterized protein</fullName>
    </submittedName>
</protein>
<gene>
    <name evidence="2" type="ORF">FHG12_00690</name>
</gene>
<keyword evidence="3" id="KW-1185">Reference proteome</keyword>
<feature type="signal peptide" evidence="1">
    <location>
        <begin position="1"/>
        <end position="22"/>
    </location>
</feature>
<dbReference type="PROSITE" id="PS51257">
    <property type="entry name" value="PROKAR_LIPOPROTEIN"/>
    <property type="match status" value="1"/>
</dbReference>
<evidence type="ECO:0000313" key="2">
    <source>
        <dbReference type="EMBL" id="QDA58705.1"/>
    </source>
</evidence>